<dbReference type="OrthoDB" id="1683773at2"/>
<keyword evidence="2" id="KW-0749">Sporulation</keyword>
<protein>
    <submittedName>
        <fullName evidence="3">Small acid-soluble spore protein alpha/beta type</fullName>
    </submittedName>
</protein>
<dbReference type="RefSeq" id="WP_113919258.1">
    <property type="nucleotide sequence ID" value="NZ_CALNCS010000063.1"/>
</dbReference>
<dbReference type="InterPro" id="IPR038300">
    <property type="entry name" value="SASP_sf_alpha/beta"/>
</dbReference>
<proteinExistence type="predicted"/>
<dbReference type="InterPro" id="IPR001448">
    <property type="entry name" value="SASP_alpha/beta-type"/>
</dbReference>
<dbReference type="GO" id="GO:0030435">
    <property type="term" value="P:sporulation resulting in formation of a cellular spore"/>
    <property type="evidence" value="ECO:0007669"/>
    <property type="project" value="UniProtKB-KW"/>
</dbReference>
<evidence type="ECO:0000313" key="4">
    <source>
        <dbReference type="Proteomes" id="UP000253490"/>
    </source>
</evidence>
<evidence type="ECO:0000313" key="3">
    <source>
        <dbReference type="EMBL" id="RBP70045.1"/>
    </source>
</evidence>
<dbReference type="InterPro" id="IPR050847">
    <property type="entry name" value="SASP_DNA-binding"/>
</dbReference>
<dbReference type="PANTHER" id="PTHR36107">
    <property type="entry name" value="SMALL, ACID-SOLUBLE SPORE PROTEIN A"/>
    <property type="match status" value="1"/>
</dbReference>
<dbReference type="GO" id="GO:0006265">
    <property type="term" value="P:DNA topological change"/>
    <property type="evidence" value="ECO:0007669"/>
    <property type="project" value="InterPro"/>
</dbReference>
<keyword evidence="4" id="KW-1185">Reference proteome</keyword>
<dbReference type="EMBL" id="QNRX01000001">
    <property type="protein sequence ID" value="RBP70045.1"/>
    <property type="molecule type" value="Genomic_DNA"/>
</dbReference>
<evidence type="ECO:0000256" key="1">
    <source>
        <dbReference type="ARBA" id="ARBA00003863"/>
    </source>
</evidence>
<sequence>MSRRKQKAGLENFKQECANDLNINLKQGYNGDLTSKQAGSIGGEMVKRMVRSYEEKNMNNQ</sequence>
<organism evidence="3 4">
    <name type="scientific">Alkalibaculum bacchi</name>
    <dbReference type="NCBI Taxonomy" id="645887"/>
    <lineage>
        <taxon>Bacteria</taxon>
        <taxon>Bacillati</taxon>
        <taxon>Bacillota</taxon>
        <taxon>Clostridia</taxon>
        <taxon>Eubacteriales</taxon>
        <taxon>Eubacteriaceae</taxon>
        <taxon>Alkalibaculum</taxon>
    </lineage>
</organism>
<reference evidence="3 4" key="1">
    <citation type="submission" date="2018-06" db="EMBL/GenBank/DDBJ databases">
        <title>Genomic Encyclopedia of Type Strains, Phase IV (KMG-IV): sequencing the most valuable type-strain genomes for metagenomic binning, comparative biology and taxonomic classification.</title>
        <authorList>
            <person name="Goeker M."/>
        </authorList>
    </citation>
    <scope>NUCLEOTIDE SEQUENCE [LARGE SCALE GENOMIC DNA]</scope>
    <source>
        <strain evidence="3 4">DSM 22112</strain>
    </source>
</reference>
<dbReference type="PANTHER" id="PTHR36107:SF1">
    <property type="entry name" value="SMALL, ACID-SOLUBLE SPORE PROTEIN A"/>
    <property type="match status" value="1"/>
</dbReference>
<dbReference type="Proteomes" id="UP000253490">
    <property type="component" value="Unassembled WGS sequence"/>
</dbReference>
<name>A0A366IHU6_9FIRM</name>
<comment type="function">
    <text evidence="1">SASP are bound to spore DNA. They are double-stranded DNA-binding proteins that cause DNA to change to an a-like conformation. They protect the DNA backbone from chemical and enzymatic cleavage and are thus involved in dormant spore's high resistance to UV light.</text>
</comment>
<accession>A0A366IHU6</accession>
<comment type="caution">
    <text evidence="3">The sequence shown here is derived from an EMBL/GenBank/DDBJ whole genome shotgun (WGS) entry which is preliminary data.</text>
</comment>
<dbReference type="GO" id="GO:0003690">
    <property type="term" value="F:double-stranded DNA binding"/>
    <property type="evidence" value="ECO:0007669"/>
    <property type="project" value="InterPro"/>
</dbReference>
<dbReference type="Pfam" id="PF00269">
    <property type="entry name" value="SASP"/>
    <property type="match status" value="1"/>
</dbReference>
<dbReference type="Gene3D" id="6.10.10.80">
    <property type="entry name" value="Small, acid-soluble spore protein, alpha/beta type-like"/>
    <property type="match status" value="1"/>
</dbReference>
<dbReference type="AlphaFoldDB" id="A0A366IHU6"/>
<gene>
    <name evidence="3" type="ORF">DES36_10196</name>
</gene>
<evidence type="ECO:0000256" key="2">
    <source>
        <dbReference type="ARBA" id="ARBA00022969"/>
    </source>
</evidence>